<dbReference type="PANTHER" id="PTHR40626:SF14">
    <property type="entry name" value="C2H2 TYPE ZINC FINGER DOMAIN PROTEIN (AFU_ORTHOLOGUE AFUA_1G02360)"/>
    <property type="match status" value="1"/>
</dbReference>
<keyword evidence="11" id="KW-1185">Reference proteome</keyword>
<feature type="domain" description="C2H2-type" evidence="9">
    <location>
        <begin position="14"/>
        <end position="43"/>
    </location>
</feature>
<evidence type="ECO:0000256" key="8">
    <source>
        <dbReference type="SAM" id="MobiDB-lite"/>
    </source>
</evidence>
<dbReference type="Pfam" id="PF04082">
    <property type="entry name" value="Fungal_trans"/>
    <property type="match status" value="1"/>
</dbReference>
<proteinExistence type="predicted"/>
<keyword evidence="3" id="KW-0677">Repeat</keyword>
<dbReference type="InterPro" id="IPR007219">
    <property type="entry name" value="XnlR_reg_dom"/>
</dbReference>
<keyword evidence="2" id="KW-0479">Metal-binding</keyword>
<dbReference type="GO" id="GO:0000981">
    <property type="term" value="F:DNA-binding transcription factor activity, RNA polymerase II-specific"/>
    <property type="evidence" value="ECO:0007669"/>
    <property type="project" value="InterPro"/>
</dbReference>
<dbReference type="PANTHER" id="PTHR40626">
    <property type="entry name" value="MIP31509P"/>
    <property type="match status" value="1"/>
</dbReference>
<evidence type="ECO:0000256" key="5">
    <source>
        <dbReference type="ARBA" id="ARBA00022833"/>
    </source>
</evidence>
<evidence type="ECO:0000313" key="11">
    <source>
        <dbReference type="Proteomes" id="UP000189580"/>
    </source>
</evidence>
<dbReference type="GO" id="GO:0008270">
    <property type="term" value="F:zinc ion binding"/>
    <property type="evidence" value="ECO:0007669"/>
    <property type="project" value="UniProtKB-KW"/>
</dbReference>
<reference evidence="10 11" key="1">
    <citation type="submission" date="2016-02" db="EMBL/GenBank/DDBJ databases">
        <title>Complete genome sequence and transcriptome regulation of the pentose utilising yeast Sugiyamaella lignohabitans.</title>
        <authorList>
            <person name="Bellasio M."/>
            <person name="Peymann A."/>
            <person name="Valli M."/>
            <person name="Sipitzky M."/>
            <person name="Graf A."/>
            <person name="Sauer M."/>
            <person name="Marx H."/>
            <person name="Mattanovich D."/>
        </authorList>
    </citation>
    <scope>NUCLEOTIDE SEQUENCE [LARGE SCALE GENOMIC DNA]</scope>
    <source>
        <strain evidence="10 11">CBS 10342</strain>
    </source>
</reference>
<protein>
    <recommendedName>
        <fullName evidence="9">C2H2-type domain-containing protein</fullName>
    </recommendedName>
</protein>
<dbReference type="Proteomes" id="UP000189580">
    <property type="component" value="Chromosome a"/>
</dbReference>
<evidence type="ECO:0000256" key="7">
    <source>
        <dbReference type="PROSITE-ProRule" id="PRU00042"/>
    </source>
</evidence>
<dbReference type="GO" id="GO:0000978">
    <property type="term" value="F:RNA polymerase II cis-regulatory region sequence-specific DNA binding"/>
    <property type="evidence" value="ECO:0007669"/>
    <property type="project" value="InterPro"/>
</dbReference>
<gene>
    <name evidence="10" type="ORF">AWJ20_488</name>
</gene>
<dbReference type="CDD" id="cd12148">
    <property type="entry name" value="fungal_TF_MHR"/>
    <property type="match status" value="1"/>
</dbReference>
<name>A0A167CXV5_9ASCO</name>
<dbReference type="KEGG" id="slb:AWJ20_488"/>
<dbReference type="PROSITE" id="PS00028">
    <property type="entry name" value="ZINC_FINGER_C2H2_1"/>
    <property type="match status" value="1"/>
</dbReference>
<accession>A0A167CXV5</accession>
<dbReference type="EMBL" id="CP014501">
    <property type="protein sequence ID" value="ANB12239.1"/>
    <property type="molecule type" value="Genomic_DNA"/>
</dbReference>
<sequence>MIILTLLDQPKKIYKCDWEDCSRTFVREDLWSRHVARHLNPRQESRMKRLRLRYNQMKQDMEADGIKMGELNQLTDDSDDQDTEGMSQDPQQPPHSESLPVLNNTANPAIPLTKMTNPFEPFRPINGPTGIATALYSNERSTTRPEMAPPQQMYPYSYPPEQPPSPPIQTERPIKQQLSQPIEDPPMSQIIIQDRIMPIAGNTPTSSGTALTITTTSVAQTAAMTNQNPDPMLTGSVESNEVVSDLLPLNSSDLISWLFSDELLSNVKDPLLSPSYFHSPVSLQNLLTPPEHQESVSMSEDKRQELLAILPIATSFKYSGLVYLQRYIGKFWTYFHPQYPLLHKPSFTADMCPSGLLWAIILLGASYDQAGEFAASISEPLRLYILQSPDFHPPAKLWVIQTLVLLEVFEKTMSTRKIHERGHIYHGITLQLIRRGSVLMGLELQRQYDPWQRWIESESNNRAALMAFILDVFDATLFGHSMVLSLHEIQLSLPCSESVWSQFPSKKAIPPRSNMPFLEALKRTLNKQPVVTGSFGRRVLLGGLLCISQQMLQRDLQIASIGWKTFKETWRGILGPTYDFWKQDYDTFLEQQKGEPVQEIEEAPDAVKAHHDDEESRSVISTTMSNASTSTSLEVNGCTAPFYHLAYLTLRIPIRSILVYSGFPNVISSPVRSGDRENSVRALKDWAFGNIDGKVYGNHGGKIAYWHAIEFLREMYLTTYDELIIMKEKGIYRGSTNEEDFNNGNIVDIELFGCCCPFLLNPVSNFSRDHDQTADNTHRKSASSPVRRYLRRNYFARDDPIDKRPYAVYICALAVWAFGHCQHGVESNALKNTLVDLGVSVRDVGAETTPNSPSVQKVPHVGGNTSEKVADNILESMNHIESKEDGYDFLYRITSNKPADLSEVQNKQNTVGLLRMVVDSLKDVQGELVREGRRLLINCIERSLGREKVVCEYMFDHQIK</sequence>
<dbReference type="InterPro" id="IPR051059">
    <property type="entry name" value="VerF-like"/>
</dbReference>
<organism evidence="10 11">
    <name type="scientific">Sugiyamaella lignohabitans</name>
    <dbReference type="NCBI Taxonomy" id="796027"/>
    <lineage>
        <taxon>Eukaryota</taxon>
        <taxon>Fungi</taxon>
        <taxon>Dikarya</taxon>
        <taxon>Ascomycota</taxon>
        <taxon>Saccharomycotina</taxon>
        <taxon>Dipodascomycetes</taxon>
        <taxon>Dipodascales</taxon>
        <taxon>Trichomonascaceae</taxon>
        <taxon>Sugiyamaella</taxon>
    </lineage>
</organism>
<evidence type="ECO:0000256" key="4">
    <source>
        <dbReference type="ARBA" id="ARBA00022771"/>
    </source>
</evidence>
<dbReference type="GO" id="GO:0006351">
    <property type="term" value="P:DNA-templated transcription"/>
    <property type="evidence" value="ECO:0007669"/>
    <property type="project" value="InterPro"/>
</dbReference>
<dbReference type="GO" id="GO:0005634">
    <property type="term" value="C:nucleus"/>
    <property type="evidence" value="ECO:0007669"/>
    <property type="project" value="UniProtKB-SubCell"/>
</dbReference>
<dbReference type="OrthoDB" id="1405595at2759"/>
<dbReference type="RefSeq" id="XP_018734716.1">
    <property type="nucleotide sequence ID" value="XM_018881981.1"/>
</dbReference>
<feature type="region of interest" description="Disordered" evidence="8">
    <location>
        <begin position="63"/>
        <end position="101"/>
    </location>
</feature>
<dbReference type="AlphaFoldDB" id="A0A167CXV5"/>
<keyword evidence="4 7" id="KW-0863">Zinc-finger</keyword>
<keyword evidence="6" id="KW-0539">Nucleus</keyword>
<comment type="subcellular location">
    <subcellularLocation>
        <location evidence="1">Nucleus</location>
    </subcellularLocation>
</comment>
<dbReference type="PROSITE" id="PS50157">
    <property type="entry name" value="ZINC_FINGER_C2H2_2"/>
    <property type="match status" value="1"/>
</dbReference>
<evidence type="ECO:0000256" key="3">
    <source>
        <dbReference type="ARBA" id="ARBA00022737"/>
    </source>
</evidence>
<dbReference type="GO" id="GO:0000785">
    <property type="term" value="C:chromatin"/>
    <property type="evidence" value="ECO:0007669"/>
    <property type="project" value="TreeGrafter"/>
</dbReference>
<evidence type="ECO:0000256" key="2">
    <source>
        <dbReference type="ARBA" id="ARBA00022723"/>
    </source>
</evidence>
<evidence type="ECO:0000259" key="9">
    <source>
        <dbReference type="PROSITE" id="PS50157"/>
    </source>
</evidence>
<evidence type="ECO:0000313" key="10">
    <source>
        <dbReference type="EMBL" id="ANB12239.1"/>
    </source>
</evidence>
<keyword evidence="5" id="KW-0862">Zinc</keyword>
<dbReference type="GeneID" id="30037059"/>
<evidence type="ECO:0000256" key="6">
    <source>
        <dbReference type="ARBA" id="ARBA00023242"/>
    </source>
</evidence>
<dbReference type="InterPro" id="IPR013087">
    <property type="entry name" value="Znf_C2H2_type"/>
</dbReference>
<evidence type="ECO:0000256" key="1">
    <source>
        <dbReference type="ARBA" id="ARBA00004123"/>
    </source>
</evidence>